<protein>
    <submittedName>
        <fullName evidence="2">Uncharacterized protein</fullName>
    </submittedName>
</protein>
<keyword evidence="3" id="KW-1185">Reference proteome</keyword>
<organism evidence="2 3">
    <name type="scientific">Oidiodendron maius (strain Zn)</name>
    <dbReference type="NCBI Taxonomy" id="913774"/>
    <lineage>
        <taxon>Eukaryota</taxon>
        <taxon>Fungi</taxon>
        <taxon>Dikarya</taxon>
        <taxon>Ascomycota</taxon>
        <taxon>Pezizomycotina</taxon>
        <taxon>Leotiomycetes</taxon>
        <taxon>Leotiomycetes incertae sedis</taxon>
        <taxon>Myxotrichaceae</taxon>
        <taxon>Oidiodendron</taxon>
    </lineage>
</organism>
<feature type="compositionally biased region" description="Polar residues" evidence="1">
    <location>
        <begin position="18"/>
        <end position="55"/>
    </location>
</feature>
<dbReference type="HOGENOM" id="CLU_2776606_0_0_1"/>
<evidence type="ECO:0000256" key="1">
    <source>
        <dbReference type="SAM" id="MobiDB-lite"/>
    </source>
</evidence>
<proteinExistence type="predicted"/>
<evidence type="ECO:0000313" key="2">
    <source>
        <dbReference type="EMBL" id="KIN00881.1"/>
    </source>
</evidence>
<accession>A0A0C3GXT9</accession>
<evidence type="ECO:0000313" key="3">
    <source>
        <dbReference type="Proteomes" id="UP000054321"/>
    </source>
</evidence>
<gene>
    <name evidence="2" type="ORF">OIDMADRAFT_19004</name>
</gene>
<dbReference type="EMBL" id="KN832876">
    <property type="protein sequence ID" value="KIN00881.1"/>
    <property type="molecule type" value="Genomic_DNA"/>
</dbReference>
<dbReference type="InParanoid" id="A0A0C3GXT9"/>
<sequence>MSGAAAPNKDEIAKEPNQMFSDSRGNLAKQTVVKSWTQAGNARSDKPPQSSSTQAKGKKDDPGSKCVAS</sequence>
<feature type="region of interest" description="Disordered" evidence="1">
    <location>
        <begin position="1"/>
        <end position="69"/>
    </location>
</feature>
<reference evidence="2 3" key="1">
    <citation type="submission" date="2014-04" db="EMBL/GenBank/DDBJ databases">
        <authorList>
            <consortium name="DOE Joint Genome Institute"/>
            <person name="Kuo A."/>
            <person name="Martino E."/>
            <person name="Perotto S."/>
            <person name="Kohler A."/>
            <person name="Nagy L.G."/>
            <person name="Floudas D."/>
            <person name="Copeland A."/>
            <person name="Barry K.W."/>
            <person name="Cichocki N."/>
            <person name="Veneault-Fourrey C."/>
            <person name="LaButti K."/>
            <person name="Lindquist E.A."/>
            <person name="Lipzen A."/>
            <person name="Lundell T."/>
            <person name="Morin E."/>
            <person name="Murat C."/>
            <person name="Sun H."/>
            <person name="Tunlid A."/>
            <person name="Henrissat B."/>
            <person name="Grigoriev I.V."/>
            <person name="Hibbett D.S."/>
            <person name="Martin F."/>
            <person name="Nordberg H.P."/>
            <person name="Cantor M.N."/>
            <person name="Hua S.X."/>
        </authorList>
    </citation>
    <scope>NUCLEOTIDE SEQUENCE [LARGE SCALE GENOMIC DNA]</scope>
    <source>
        <strain evidence="2 3">Zn</strain>
    </source>
</reference>
<reference evidence="3" key="2">
    <citation type="submission" date="2015-01" db="EMBL/GenBank/DDBJ databases">
        <title>Evolutionary Origins and Diversification of the Mycorrhizal Mutualists.</title>
        <authorList>
            <consortium name="DOE Joint Genome Institute"/>
            <consortium name="Mycorrhizal Genomics Consortium"/>
            <person name="Kohler A."/>
            <person name="Kuo A."/>
            <person name="Nagy L.G."/>
            <person name="Floudas D."/>
            <person name="Copeland A."/>
            <person name="Barry K.W."/>
            <person name="Cichocki N."/>
            <person name="Veneault-Fourrey C."/>
            <person name="LaButti K."/>
            <person name="Lindquist E.A."/>
            <person name="Lipzen A."/>
            <person name="Lundell T."/>
            <person name="Morin E."/>
            <person name="Murat C."/>
            <person name="Riley R."/>
            <person name="Ohm R."/>
            <person name="Sun H."/>
            <person name="Tunlid A."/>
            <person name="Henrissat B."/>
            <person name="Grigoriev I.V."/>
            <person name="Hibbett D.S."/>
            <person name="Martin F."/>
        </authorList>
    </citation>
    <scope>NUCLEOTIDE SEQUENCE [LARGE SCALE GENOMIC DNA]</scope>
    <source>
        <strain evidence="3">Zn</strain>
    </source>
</reference>
<dbReference type="AlphaFoldDB" id="A0A0C3GXT9"/>
<dbReference type="Proteomes" id="UP000054321">
    <property type="component" value="Unassembled WGS sequence"/>
</dbReference>
<name>A0A0C3GXT9_OIDMZ</name>